<evidence type="ECO:0000313" key="1">
    <source>
        <dbReference type="EMBL" id="MED6285740.1"/>
    </source>
</evidence>
<reference evidence="1 2" key="1">
    <citation type="submission" date="2021-06" db="EMBL/GenBank/DDBJ databases">
        <authorList>
            <person name="Palmer J.M."/>
        </authorList>
    </citation>
    <scope>NUCLEOTIDE SEQUENCE [LARGE SCALE GENOMIC DNA]</scope>
    <source>
        <strain evidence="1 2">CL_MEX2019</strain>
        <tissue evidence="1">Muscle</tissue>
    </source>
</reference>
<dbReference type="EMBL" id="JAHUTJ010054817">
    <property type="protein sequence ID" value="MED6285740.1"/>
    <property type="molecule type" value="Genomic_DNA"/>
</dbReference>
<gene>
    <name evidence="1" type="ORF">CHARACLAT_032233</name>
</gene>
<accession>A0ABU7EEW5</accession>
<dbReference type="Proteomes" id="UP001352852">
    <property type="component" value="Unassembled WGS sequence"/>
</dbReference>
<evidence type="ECO:0000313" key="2">
    <source>
        <dbReference type="Proteomes" id="UP001352852"/>
    </source>
</evidence>
<comment type="caution">
    <text evidence="1">The sequence shown here is derived from an EMBL/GenBank/DDBJ whole genome shotgun (WGS) entry which is preliminary data.</text>
</comment>
<name>A0ABU7EEW5_9TELE</name>
<proteinExistence type="predicted"/>
<sequence length="108" mass="12735">MRARAVWKERGWEEEGVIPKSWIKDKAVYWPPGTDASKAMQKMDKPDKNWRKFVLSKVKFSSMDKEECVSYELTTAAKDDEEQQVHSRPKRVVKKRTLEDFVEGINMK</sequence>
<protein>
    <submittedName>
        <fullName evidence="1">Uncharacterized protein</fullName>
    </submittedName>
</protein>
<keyword evidence="2" id="KW-1185">Reference proteome</keyword>
<organism evidence="1 2">
    <name type="scientific">Characodon lateralis</name>
    <dbReference type="NCBI Taxonomy" id="208331"/>
    <lineage>
        <taxon>Eukaryota</taxon>
        <taxon>Metazoa</taxon>
        <taxon>Chordata</taxon>
        <taxon>Craniata</taxon>
        <taxon>Vertebrata</taxon>
        <taxon>Euteleostomi</taxon>
        <taxon>Actinopterygii</taxon>
        <taxon>Neopterygii</taxon>
        <taxon>Teleostei</taxon>
        <taxon>Neoteleostei</taxon>
        <taxon>Acanthomorphata</taxon>
        <taxon>Ovalentaria</taxon>
        <taxon>Atherinomorphae</taxon>
        <taxon>Cyprinodontiformes</taxon>
        <taxon>Goodeidae</taxon>
        <taxon>Characodon</taxon>
    </lineage>
</organism>